<sequence>MNPKIETVDKKYVIGMQSSMHHGEMQQIIALWKQFMPNKYKIDNNVGQELIALQYYANFNDTRQPYDIMACTEVTDLKNIPDGLVGFTIPKGEYAVFVLKGTDAGGLYRKILSEWLPTSGCVIDDRPHFQVMGKKYINGSEKSEEDFYIPIKSKL</sequence>
<dbReference type="PANTHER" id="PTHR36444">
    <property type="entry name" value="TRANSCRIPTIONAL REGULATOR PROTEIN YOBU-RELATED"/>
    <property type="match status" value="1"/>
</dbReference>
<comment type="caution">
    <text evidence="2">The sequence shown here is derived from an EMBL/GenBank/DDBJ whole genome shotgun (WGS) entry which is preliminary data.</text>
</comment>
<evidence type="ECO:0000313" key="3">
    <source>
        <dbReference type="Proteomes" id="UP001198901"/>
    </source>
</evidence>
<feature type="domain" description="AraC effector-binding" evidence="1">
    <location>
        <begin position="1"/>
        <end position="152"/>
    </location>
</feature>
<keyword evidence="3" id="KW-1185">Reference proteome</keyword>
<dbReference type="SUPFAM" id="SSF55136">
    <property type="entry name" value="Probable bacterial effector-binding domain"/>
    <property type="match status" value="1"/>
</dbReference>
<dbReference type="Pfam" id="PF14526">
    <property type="entry name" value="Cass2"/>
    <property type="match status" value="1"/>
</dbReference>
<name>A0ABS7XVA8_9FLAO</name>
<proteinExistence type="predicted"/>
<dbReference type="InterPro" id="IPR011256">
    <property type="entry name" value="Reg_factor_effector_dom_sf"/>
</dbReference>
<dbReference type="SMART" id="SM00871">
    <property type="entry name" value="AraC_E_bind"/>
    <property type="match status" value="1"/>
</dbReference>
<dbReference type="PANTHER" id="PTHR36444:SF2">
    <property type="entry name" value="TRANSCRIPTIONAL REGULATOR PROTEIN YOBU-RELATED"/>
    <property type="match status" value="1"/>
</dbReference>
<dbReference type="InterPro" id="IPR029441">
    <property type="entry name" value="Cass2"/>
</dbReference>
<reference evidence="3" key="1">
    <citation type="submission" date="2023-07" db="EMBL/GenBank/DDBJ databases">
        <authorList>
            <person name="Yue Y."/>
        </authorList>
    </citation>
    <scope>NUCLEOTIDE SEQUENCE [LARGE SCALE GENOMIC DNA]</scope>
    <source>
        <strain evidence="3">D23</strain>
    </source>
</reference>
<dbReference type="RefSeq" id="WP_224528600.1">
    <property type="nucleotide sequence ID" value="NZ_JAIUJR010000005.1"/>
</dbReference>
<accession>A0ABS7XVA8</accession>
<organism evidence="2 3">
    <name type="scientific">Winogradskyella alexanderae</name>
    <dbReference type="NCBI Taxonomy" id="2877123"/>
    <lineage>
        <taxon>Bacteria</taxon>
        <taxon>Pseudomonadati</taxon>
        <taxon>Bacteroidota</taxon>
        <taxon>Flavobacteriia</taxon>
        <taxon>Flavobacteriales</taxon>
        <taxon>Flavobacteriaceae</taxon>
        <taxon>Winogradskyella</taxon>
    </lineage>
</organism>
<dbReference type="Gene3D" id="3.20.80.10">
    <property type="entry name" value="Regulatory factor, effector binding domain"/>
    <property type="match status" value="1"/>
</dbReference>
<dbReference type="Proteomes" id="UP001198901">
    <property type="component" value="Unassembled WGS sequence"/>
</dbReference>
<evidence type="ECO:0000259" key="1">
    <source>
        <dbReference type="SMART" id="SM00871"/>
    </source>
</evidence>
<dbReference type="InterPro" id="IPR010499">
    <property type="entry name" value="AraC_E-bd"/>
</dbReference>
<protein>
    <submittedName>
        <fullName evidence="2">Effector binding domain-containing protein</fullName>
    </submittedName>
</protein>
<evidence type="ECO:0000313" key="2">
    <source>
        <dbReference type="EMBL" id="MCA0132761.1"/>
    </source>
</evidence>
<dbReference type="InterPro" id="IPR053182">
    <property type="entry name" value="YobU-like_regulator"/>
</dbReference>
<gene>
    <name evidence="2" type="ORF">LBU54_09210</name>
</gene>
<dbReference type="EMBL" id="JAIUJR010000005">
    <property type="protein sequence ID" value="MCA0132761.1"/>
    <property type="molecule type" value="Genomic_DNA"/>
</dbReference>